<dbReference type="AlphaFoldDB" id="A0A8S9IWU2"/>
<accession>A0A8S9IWU2</accession>
<proteinExistence type="predicted"/>
<name>A0A8S9IWU2_BRACR</name>
<reference evidence="1" key="1">
    <citation type="submission" date="2019-12" db="EMBL/GenBank/DDBJ databases">
        <title>Genome sequencing and annotation of Brassica cretica.</title>
        <authorList>
            <person name="Studholme D.J."/>
            <person name="Sarris P.F."/>
        </authorList>
    </citation>
    <scope>NUCLEOTIDE SEQUENCE</scope>
    <source>
        <strain evidence="1">PFS-102/07</strain>
        <tissue evidence="1">Leaf</tissue>
    </source>
</reference>
<evidence type="ECO:0000313" key="1">
    <source>
        <dbReference type="EMBL" id="KAF2573853.1"/>
    </source>
</evidence>
<sequence>MASLVASGVTNDNWSFWDVVGINRPSLLGVPDQATVDQPYQAFDRGQMLFGLNPQSQSTLSHFGPELNGSG</sequence>
<dbReference type="EMBL" id="QGKY02001015">
    <property type="protein sequence ID" value="KAF2573853.1"/>
    <property type="molecule type" value="Genomic_DNA"/>
</dbReference>
<gene>
    <name evidence="1" type="ORF">F2Q70_00001776</name>
</gene>
<organism evidence="1">
    <name type="scientific">Brassica cretica</name>
    <name type="common">Mustard</name>
    <dbReference type="NCBI Taxonomy" id="69181"/>
    <lineage>
        <taxon>Eukaryota</taxon>
        <taxon>Viridiplantae</taxon>
        <taxon>Streptophyta</taxon>
        <taxon>Embryophyta</taxon>
        <taxon>Tracheophyta</taxon>
        <taxon>Spermatophyta</taxon>
        <taxon>Magnoliopsida</taxon>
        <taxon>eudicotyledons</taxon>
        <taxon>Gunneridae</taxon>
        <taxon>Pentapetalae</taxon>
        <taxon>rosids</taxon>
        <taxon>malvids</taxon>
        <taxon>Brassicales</taxon>
        <taxon>Brassicaceae</taxon>
        <taxon>Brassiceae</taxon>
        <taxon>Brassica</taxon>
    </lineage>
</organism>
<comment type="caution">
    <text evidence="1">The sequence shown here is derived from an EMBL/GenBank/DDBJ whole genome shotgun (WGS) entry which is preliminary data.</text>
</comment>
<protein>
    <submittedName>
        <fullName evidence="1">Uncharacterized protein</fullName>
    </submittedName>
</protein>